<comment type="caution">
    <text evidence="2">The sequence shown here is derived from an EMBL/GenBank/DDBJ whole genome shotgun (WGS) entry which is preliminary data.</text>
</comment>
<evidence type="ECO:0000313" key="3">
    <source>
        <dbReference type="Proteomes" id="UP001519363"/>
    </source>
</evidence>
<name>A0ABS5ABT3_9PSEU</name>
<evidence type="ECO:0000313" key="2">
    <source>
        <dbReference type="EMBL" id="MBP2474050.1"/>
    </source>
</evidence>
<feature type="domain" description="ApeA N-terminal" evidence="1">
    <location>
        <begin position="7"/>
        <end position="259"/>
    </location>
</feature>
<dbReference type="Proteomes" id="UP001519363">
    <property type="component" value="Unassembled WGS sequence"/>
</dbReference>
<evidence type="ECO:0000259" key="1">
    <source>
        <dbReference type="Pfam" id="PF18862"/>
    </source>
</evidence>
<gene>
    <name evidence="2" type="ORF">JOF53_002922</name>
</gene>
<dbReference type="Pfam" id="PF18862">
    <property type="entry name" value="ApeA_NTD1"/>
    <property type="match status" value="1"/>
</dbReference>
<dbReference type="InterPro" id="IPR041223">
    <property type="entry name" value="ApeA_NTD"/>
</dbReference>
<dbReference type="EMBL" id="JAGIOO010000001">
    <property type="protein sequence ID" value="MBP2474050.1"/>
    <property type="molecule type" value="Genomic_DNA"/>
</dbReference>
<sequence>MEQDLSTPEESTGGYLRLGPDGTAGLETLVDDPFEWDIDARSTPYAFFGATTYKPAILLQVHDAGSNIVWGGAKSSVNRYRAYSAALSSIEGLNSLKVKELEIFFSGVQRWAGVQVSEENSDIREDGRNQGFSLKVTSAPEEVAPLGDGKEIAISSYWSVKGSVAARKIFAPVSIICRSEDPVELWDLLRPILRIQDLISLAYDAFVVSDGGLVIFDCESLPPQSPPFWNHFLMHRPDGVREPKSLNEHPMFWLQKVGGLSGIRKWIELSEHHPRFIKPIVGRFRRGLANPELRLMEAAAAIEYWRNVNKRKAGSDWASNGKNKSSPRAMADHVGEGFSKWVGNSYDWADRFRDRNNQLKHEASYAVDESEVSFLANIASRLLVAEALIQISGDESAGEAYLGSYKINNLGATARRFFDKP</sequence>
<proteinExistence type="predicted"/>
<protein>
    <recommendedName>
        <fullName evidence="1">ApeA N-terminal domain-containing protein</fullName>
    </recommendedName>
</protein>
<organism evidence="2 3">
    <name type="scientific">Crossiella equi</name>
    <dbReference type="NCBI Taxonomy" id="130796"/>
    <lineage>
        <taxon>Bacteria</taxon>
        <taxon>Bacillati</taxon>
        <taxon>Actinomycetota</taxon>
        <taxon>Actinomycetes</taxon>
        <taxon>Pseudonocardiales</taxon>
        <taxon>Pseudonocardiaceae</taxon>
        <taxon>Crossiella</taxon>
    </lineage>
</organism>
<reference evidence="2 3" key="1">
    <citation type="submission" date="2021-03" db="EMBL/GenBank/DDBJ databases">
        <title>Sequencing the genomes of 1000 actinobacteria strains.</title>
        <authorList>
            <person name="Klenk H.-P."/>
        </authorList>
    </citation>
    <scope>NUCLEOTIDE SEQUENCE [LARGE SCALE GENOMIC DNA]</scope>
    <source>
        <strain evidence="2 3">DSM 44580</strain>
    </source>
</reference>
<accession>A0ABS5ABT3</accession>
<keyword evidence="3" id="KW-1185">Reference proteome</keyword>